<evidence type="ECO:0000256" key="5">
    <source>
        <dbReference type="SAM" id="MobiDB-lite"/>
    </source>
</evidence>
<evidence type="ECO:0000256" key="3">
    <source>
        <dbReference type="ARBA" id="ARBA00022825"/>
    </source>
</evidence>
<evidence type="ECO:0000256" key="1">
    <source>
        <dbReference type="ARBA" id="ARBA00022670"/>
    </source>
</evidence>
<evidence type="ECO:0000313" key="10">
    <source>
        <dbReference type="EMBL" id="MZQ83025.1"/>
    </source>
</evidence>
<comment type="similarity">
    <text evidence="4">Belongs to the peptidase S8 family.</text>
</comment>
<name>A0A6L8UY61_9BACL</name>
<dbReference type="Gene3D" id="2.60.120.380">
    <property type="match status" value="1"/>
</dbReference>
<sequence>MYSNRRKTLTFLASFLIASSMVVPAYAEGTISVQGAGTDPNARLPKLKKSQWPTDPVTESSVQTDPQPAAIAAYEPPSNAEKTTTLATDRIIVKYKSNTLKSSALSNTIAPQVEEVKELSALNSKILHVKQNSNLLHVIDELSKDPNVLYAEPDFKLTIPQTVKEPISSNTQSKVTLQHDTIDSSQTLLPNDPFFSDQWYLHNTGQIYNIGASQYISTPGIDIQALKAWEITQGSEDVTVAVMSSGMEITNSDIASNIWKNSDEDPYNDKDDDENGYINDMNGWDFAHNDNTLYDPSDGFNDYRGTYYGKAIAAAINNRVGIAGVAPNIKLMPLKIFSPDRGYLSDAIEAINYAEAKGVKIAYLGWTLSEYSQALYEVISNSKMLFVTFAGPGDARNFNADLSPLYPKAYLTDNVLSVNSVDSNGQLGDSSSVGKTYVDVAAPGYLISLTGIDAPMGYAAEIHKYAGADNAEYKAIFNGIGFEVVPTEEGFDPKQRQVMFDRAMKFLDDFEANKDVKVLLVQDNMFDPFFHNPDDGPIEVPPLDPALDPTLAIYKDLLHNAGYSESNIDVYTTVELEDGPDLSTLQSHDIVVWFTGTLFASTLTLITDNDQANLTAYLNGGGHLMISGEDSIDGISSTPFVTDTLHLKILESGTVSGEVVGQPDTIYGNDAYLLYYFNEFVPNIVSTDSSITKINLTPPNTRIFQGGEDYAAVIAAGTAALVASEFPSMDAASIRHRIINSGTPLLSLAKANASGKMVNAFRALTSKDIPGTPLNDSTVTKKLSAGTSESDDVYAIELGAGESITATLTADAVTDFDLYLYDSTATTITSKYGIIAISENDSSAESITYTAKASGTYYINVSAYQGAGSYTLNLHSNNQAGMFQDTHSALAYSGNWSTISAKNGTFRQIDNVGSVEFGFRGNQIEWIGTKNPEQGIADVYIDGIKVASPSLYSKSTLYEQSLFKQSFANGHHMIKVVWTGKSDPSVKKAAHTYINVDAFKAATLMRSNDPTAIFNGLWGSSFNEYFSRGVQRFTETKDNSVMYTFSGSAVTLLANTGQNRGKANIYIDERLISTVDLYSPIAANQVPVFTTALTKGKHTLKVVHTGEKNNKSTGTLITIDALHFVE</sequence>
<dbReference type="GO" id="GO:0004252">
    <property type="term" value="F:serine-type endopeptidase activity"/>
    <property type="evidence" value="ECO:0007669"/>
    <property type="project" value="InterPro"/>
</dbReference>
<evidence type="ECO:0000313" key="11">
    <source>
        <dbReference type="Proteomes" id="UP000481087"/>
    </source>
</evidence>
<feature type="compositionally biased region" description="Polar residues" evidence="5">
    <location>
        <begin position="51"/>
        <end position="66"/>
    </location>
</feature>
<feature type="domain" description="Peptidase C-terminal archaeal/bacterial" evidence="8">
    <location>
        <begin position="792"/>
        <end position="863"/>
    </location>
</feature>
<gene>
    <name evidence="10" type="ORF">GQF01_13005</name>
</gene>
<dbReference type="Pfam" id="PF00082">
    <property type="entry name" value="Peptidase_S8"/>
    <property type="match status" value="1"/>
</dbReference>
<evidence type="ECO:0000256" key="4">
    <source>
        <dbReference type="PROSITE-ProRule" id="PRU01240"/>
    </source>
</evidence>
<keyword evidence="2" id="KW-0378">Hydrolase</keyword>
<dbReference type="EMBL" id="WTUZ01000016">
    <property type="protein sequence ID" value="MZQ83025.1"/>
    <property type="molecule type" value="Genomic_DNA"/>
</dbReference>
<dbReference type="GO" id="GO:0016485">
    <property type="term" value="P:protein processing"/>
    <property type="evidence" value="ECO:0007669"/>
    <property type="project" value="TreeGrafter"/>
</dbReference>
<comment type="caution">
    <text evidence="10">The sequence shown here is derived from an EMBL/GenBank/DDBJ whole genome shotgun (WGS) entry which is preliminary data.</text>
</comment>
<evidence type="ECO:0000259" key="8">
    <source>
        <dbReference type="Pfam" id="PF04151"/>
    </source>
</evidence>
<evidence type="ECO:0000259" key="9">
    <source>
        <dbReference type="Pfam" id="PF22148"/>
    </source>
</evidence>
<accession>A0A6L8UY61</accession>
<dbReference type="InterPro" id="IPR054399">
    <property type="entry name" value="Fervidolysin-like_N_prodom"/>
</dbReference>
<dbReference type="InterPro" id="IPR000209">
    <property type="entry name" value="Peptidase_S8/S53_dom"/>
</dbReference>
<keyword evidence="3" id="KW-0720">Serine protease</keyword>
<dbReference type="InterPro" id="IPR036852">
    <property type="entry name" value="Peptidase_S8/S53_dom_sf"/>
</dbReference>
<proteinExistence type="inferred from homology"/>
<feature type="domain" description="Fervidolysin-like N-terminal prodomain" evidence="9">
    <location>
        <begin position="79"/>
        <end position="153"/>
    </location>
</feature>
<dbReference type="SUPFAM" id="SSF52743">
    <property type="entry name" value="Subtilisin-like"/>
    <property type="match status" value="2"/>
</dbReference>
<dbReference type="Proteomes" id="UP000481087">
    <property type="component" value="Unassembled WGS sequence"/>
</dbReference>
<dbReference type="GO" id="GO:0016020">
    <property type="term" value="C:membrane"/>
    <property type="evidence" value="ECO:0007669"/>
    <property type="project" value="TreeGrafter"/>
</dbReference>
<dbReference type="InterPro" id="IPR007280">
    <property type="entry name" value="Peptidase_C_arc/bac"/>
</dbReference>
<evidence type="ECO:0000256" key="6">
    <source>
        <dbReference type="SAM" id="SignalP"/>
    </source>
</evidence>
<protein>
    <submittedName>
        <fullName evidence="10">S8 family serine peptidase</fullName>
    </submittedName>
</protein>
<dbReference type="Gene3D" id="2.60.120.260">
    <property type="entry name" value="Galactose-binding domain-like"/>
    <property type="match status" value="2"/>
</dbReference>
<dbReference type="PANTHER" id="PTHR42884:SF14">
    <property type="entry name" value="NEUROENDOCRINE CONVERTASE 1"/>
    <property type="match status" value="1"/>
</dbReference>
<dbReference type="AlphaFoldDB" id="A0A6L8UY61"/>
<dbReference type="RefSeq" id="WP_161407207.1">
    <property type="nucleotide sequence ID" value="NZ_WTUZ01000016.1"/>
</dbReference>
<dbReference type="PANTHER" id="PTHR42884">
    <property type="entry name" value="PROPROTEIN CONVERTASE SUBTILISIN/KEXIN-RELATED"/>
    <property type="match status" value="1"/>
</dbReference>
<organism evidence="10 11">
    <name type="scientific">Paenibacillus silvestris</name>
    <dbReference type="NCBI Taxonomy" id="2606219"/>
    <lineage>
        <taxon>Bacteria</taxon>
        <taxon>Bacillati</taxon>
        <taxon>Bacillota</taxon>
        <taxon>Bacilli</taxon>
        <taxon>Bacillales</taxon>
        <taxon>Paenibacillaceae</taxon>
        <taxon>Paenibacillus</taxon>
    </lineage>
</organism>
<feature type="chain" id="PRO_5027051813" evidence="6">
    <location>
        <begin position="28"/>
        <end position="1126"/>
    </location>
</feature>
<dbReference type="SUPFAM" id="SSF89260">
    <property type="entry name" value="Collagen-binding domain"/>
    <property type="match status" value="1"/>
</dbReference>
<keyword evidence="6" id="KW-0732">Signal</keyword>
<feature type="domain" description="Peptidase S8/S53" evidence="7">
    <location>
        <begin position="236"/>
        <end position="446"/>
    </location>
</feature>
<keyword evidence="1" id="KW-0645">Protease</keyword>
<feature type="region of interest" description="Disordered" evidence="5">
    <location>
        <begin position="34"/>
        <end position="66"/>
    </location>
</feature>
<evidence type="ECO:0000256" key="2">
    <source>
        <dbReference type="ARBA" id="ARBA00022801"/>
    </source>
</evidence>
<dbReference type="Gene3D" id="3.40.50.200">
    <property type="entry name" value="Peptidase S8/S53 domain"/>
    <property type="match status" value="2"/>
</dbReference>
<comment type="caution">
    <text evidence="4">Lacks conserved residue(s) required for the propagation of feature annotation.</text>
</comment>
<evidence type="ECO:0000259" key="7">
    <source>
        <dbReference type="Pfam" id="PF00082"/>
    </source>
</evidence>
<dbReference type="Pfam" id="PF04151">
    <property type="entry name" value="PPC"/>
    <property type="match status" value="1"/>
</dbReference>
<dbReference type="PROSITE" id="PS51892">
    <property type="entry name" value="SUBTILASE"/>
    <property type="match status" value="1"/>
</dbReference>
<keyword evidence="11" id="KW-1185">Reference proteome</keyword>
<feature type="signal peptide" evidence="6">
    <location>
        <begin position="1"/>
        <end position="27"/>
    </location>
</feature>
<reference evidence="10 11" key="1">
    <citation type="submission" date="2019-12" db="EMBL/GenBank/DDBJ databases">
        <title>Paenibacillus sp. nov. sp. isolated from soil.</title>
        <authorList>
            <person name="Kim J."/>
            <person name="Jeong S.E."/>
            <person name="Jung H.S."/>
            <person name="Jeon C.O."/>
        </authorList>
    </citation>
    <scope>NUCLEOTIDE SEQUENCE [LARGE SCALE GENOMIC DNA]</scope>
    <source>
        <strain evidence="10 11">5J-6</strain>
    </source>
</reference>
<dbReference type="Pfam" id="PF22148">
    <property type="entry name" value="Fervidolysin_NPro-like"/>
    <property type="match status" value="1"/>
</dbReference>